<feature type="compositionally biased region" description="Basic and acidic residues" evidence="4">
    <location>
        <begin position="1"/>
        <end position="10"/>
    </location>
</feature>
<gene>
    <name evidence="6" type="ORF">MCOR_37085</name>
</gene>
<dbReference type="AlphaFoldDB" id="A0A6J8D7T2"/>
<keyword evidence="6" id="KW-0012">Acyltransferase</keyword>
<dbReference type="GO" id="GO:0008270">
    <property type="term" value="F:zinc ion binding"/>
    <property type="evidence" value="ECO:0007669"/>
    <property type="project" value="UniProtKB-KW"/>
</dbReference>
<keyword evidence="1 3" id="KW-0479">Metal-binding</keyword>
<dbReference type="InterPro" id="IPR011029">
    <property type="entry name" value="DEATH-like_dom_sf"/>
</dbReference>
<dbReference type="OrthoDB" id="10251804at2759"/>
<evidence type="ECO:0000259" key="5">
    <source>
        <dbReference type="PROSITE" id="PS50089"/>
    </source>
</evidence>
<feature type="region of interest" description="Disordered" evidence="4">
    <location>
        <begin position="1"/>
        <end position="22"/>
    </location>
</feature>
<evidence type="ECO:0000256" key="4">
    <source>
        <dbReference type="SAM" id="MobiDB-lite"/>
    </source>
</evidence>
<keyword evidence="1 3" id="KW-0863">Zinc-finger</keyword>
<feature type="compositionally biased region" description="Basic and acidic residues" evidence="4">
    <location>
        <begin position="53"/>
        <end position="73"/>
    </location>
</feature>
<dbReference type="Gene3D" id="1.10.1170.10">
    <property type="entry name" value="Inhibitor Of Apoptosis Protein (2mihbC-IAP-1), Chain A"/>
    <property type="match status" value="1"/>
</dbReference>
<evidence type="ECO:0000256" key="2">
    <source>
        <dbReference type="ARBA" id="ARBA00022833"/>
    </source>
</evidence>
<evidence type="ECO:0000256" key="1">
    <source>
        <dbReference type="ARBA" id="ARBA00022771"/>
    </source>
</evidence>
<evidence type="ECO:0000313" key="7">
    <source>
        <dbReference type="Proteomes" id="UP000507470"/>
    </source>
</evidence>
<proteinExistence type="predicted"/>
<keyword evidence="2" id="KW-0862">Zinc</keyword>
<evidence type="ECO:0000256" key="3">
    <source>
        <dbReference type="PROSITE-ProRule" id="PRU00175"/>
    </source>
</evidence>
<accession>A0A6J8D7T2</accession>
<organism evidence="6 7">
    <name type="scientific">Mytilus coruscus</name>
    <name type="common">Sea mussel</name>
    <dbReference type="NCBI Taxonomy" id="42192"/>
    <lineage>
        <taxon>Eukaryota</taxon>
        <taxon>Metazoa</taxon>
        <taxon>Spiralia</taxon>
        <taxon>Lophotrochozoa</taxon>
        <taxon>Mollusca</taxon>
        <taxon>Bivalvia</taxon>
        <taxon>Autobranchia</taxon>
        <taxon>Pteriomorphia</taxon>
        <taxon>Mytilida</taxon>
        <taxon>Mytiloidea</taxon>
        <taxon>Mytilidae</taxon>
        <taxon>Mytilinae</taxon>
        <taxon>Mytilus</taxon>
    </lineage>
</organism>
<dbReference type="SMART" id="SM00184">
    <property type="entry name" value="RING"/>
    <property type="match status" value="1"/>
</dbReference>
<dbReference type="GO" id="GO:0061630">
    <property type="term" value="F:ubiquitin protein ligase activity"/>
    <property type="evidence" value="ECO:0007669"/>
    <property type="project" value="UniProtKB-EC"/>
</dbReference>
<dbReference type="Gene3D" id="1.10.533.10">
    <property type="entry name" value="Death Domain, Fas"/>
    <property type="match status" value="1"/>
</dbReference>
<protein>
    <submittedName>
        <fullName evidence="6">MYLIP</fullName>
        <ecNumber evidence="6">2.3.2.27</ecNumber>
    </submittedName>
</protein>
<dbReference type="Pfam" id="PF13920">
    <property type="entry name" value="zf-C3HC4_3"/>
    <property type="match status" value="1"/>
</dbReference>
<dbReference type="EMBL" id="CACVKT020006694">
    <property type="protein sequence ID" value="CAC5403180.1"/>
    <property type="molecule type" value="Genomic_DNA"/>
</dbReference>
<keyword evidence="6" id="KW-0808">Transferase</keyword>
<name>A0A6J8D7T2_MYTCO</name>
<sequence>MGKETTDSESKTAMLSTPNLSPGVFEKQGNSEVWKLNQEVNWDELIQGIVVPGRDRTEHEPENGRYGGNKDKIKTDVVNPEQEFPKSINVFHTTKKEKRILCKLCQNRKLDTIFLPCGHLVFCNLCCASQNIKLCPQCFKEIEHVNEAQYK</sequence>
<feature type="compositionally biased region" description="Polar residues" evidence="4">
    <location>
        <begin position="11"/>
        <end position="20"/>
    </location>
</feature>
<feature type="domain" description="RING-type" evidence="5">
    <location>
        <begin position="102"/>
        <end position="138"/>
    </location>
</feature>
<feature type="region of interest" description="Disordered" evidence="4">
    <location>
        <begin position="52"/>
        <end position="73"/>
    </location>
</feature>
<dbReference type="PROSITE" id="PS50089">
    <property type="entry name" value="ZF_RING_2"/>
    <property type="match status" value="1"/>
</dbReference>
<dbReference type="EC" id="2.3.2.27" evidence="6"/>
<dbReference type="Proteomes" id="UP000507470">
    <property type="component" value="Unassembled WGS sequence"/>
</dbReference>
<keyword evidence="7" id="KW-1185">Reference proteome</keyword>
<dbReference type="SUPFAM" id="SSF57850">
    <property type="entry name" value="RING/U-box"/>
    <property type="match status" value="1"/>
</dbReference>
<dbReference type="InterPro" id="IPR001841">
    <property type="entry name" value="Znf_RING"/>
</dbReference>
<reference evidence="6 7" key="1">
    <citation type="submission" date="2020-06" db="EMBL/GenBank/DDBJ databases">
        <authorList>
            <person name="Li R."/>
            <person name="Bekaert M."/>
        </authorList>
    </citation>
    <scope>NUCLEOTIDE SEQUENCE [LARGE SCALE GENOMIC DNA]</scope>
    <source>
        <strain evidence="7">wild</strain>
    </source>
</reference>
<evidence type="ECO:0000313" key="6">
    <source>
        <dbReference type="EMBL" id="CAC5403180.1"/>
    </source>
</evidence>